<reference evidence="1 2" key="1">
    <citation type="submission" date="2019-05" db="EMBL/GenBank/DDBJ databases">
        <title>Another draft genome of Portunus trituberculatus and its Hox gene families provides insights of decapod evolution.</title>
        <authorList>
            <person name="Jeong J.-H."/>
            <person name="Song I."/>
            <person name="Kim S."/>
            <person name="Choi T."/>
            <person name="Kim D."/>
            <person name="Ryu S."/>
            <person name="Kim W."/>
        </authorList>
    </citation>
    <scope>NUCLEOTIDE SEQUENCE [LARGE SCALE GENOMIC DNA]</scope>
    <source>
        <tissue evidence="1">Muscle</tissue>
    </source>
</reference>
<comment type="caution">
    <text evidence="1">The sequence shown here is derived from an EMBL/GenBank/DDBJ whole genome shotgun (WGS) entry which is preliminary data.</text>
</comment>
<dbReference type="AlphaFoldDB" id="A0A5B7J631"/>
<protein>
    <submittedName>
        <fullName evidence="1">Uncharacterized protein</fullName>
    </submittedName>
</protein>
<gene>
    <name evidence="1" type="ORF">E2C01_083300</name>
</gene>
<proteinExistence type="predicted"/>
<dbReference type="Proteomes" id="UP000324222">
    <property type="component" value="Unassembled WGS sequence"/>
</dbReference>
<keyword evidence="2" id="KW-1185">Reference proteome</keyword>
<dbReference type="EMBL" id="VSRR010077678">
    <property type="protein sequence ID" value="MPC88398.1"/>
    <property type="molecule type" value="Genomic_DNA"/>
</dbReference>
<accession>A0A5B7J631</accession>
<evidence type="ECO:0000313" key="2">
    <source>
        <dbReference type="Proteomes" id="UP000324222"/>
    </source>
</evidence>
<sequence>MNSPHVLLKVPLGILGT</sequence>
<evidence type="ECO:0000313" key="1">
    <source>
        <dbReference type="EMBL" id="MPC88398.1"/>
    </source>
</evidence>
<name>A0A5B7J631_PORTR</name>
<organism evidence="1 2">
    <name type="scientific">Portunus trituberculatus</name>
    <name type="common">Swimming crab</name>
    <name type="synonym">Neptunus trituberculatus</name>
    <dbReference type="NCBI Taxonomy" id="210409"/>
    <lineage>
        <taxon>Eukaryota</taxon>
        <taxon>Metazoa</taxon>
        <taxon>Ecdysozoa</taxon>
        <taxon>Arthropoda</taxon>
        <taxon>Crustacea</taxon>
        <taxon>Multicrustacea</taxon>
        <taxon>Malacostraca</taxon>
        <taxon>Eumalacostraca</taxon>
        <taxon>Eucarida</taxon>
        <taxon>Decapoda</taxon>
        <taxon>Pleocyemata</taxon>
        <taxon>Brachyura</taxon>
        <taxon>Eubrachyura</taxon>
        <taxon>Portunoidea</taxon>
        <taxon>Portunidae</taxon>
        <taxon>Portuninae</taxon>
        <taxon>Portunus</taxon>
    </lineage>
</organism>